<gene>
    <name evidence="4" type="ORF">QOZ99_001829</name>
</gene>
<sequence length="371" mass="41531">MAGMSWSPQQEDARRQVATWLRDRNGPQVFYLAGFAGTGKTTLAKDLASEAHGEVLYGAFTGKAALVLQRKGCIGASTIHSMIYKPRRKRGGVVEFVLNEDSAVKKAGLVVIDECSMVDETLGKDLLSFGTKVLVLGDPAQLPPVRGEGFFTSRQPDAMLTEVHRQAQDSPIIRMSMDVREGRELTFGVYGASKIIRPRDVEQGEVLGAEQILIGLNKTRTRYNARIRDLRGFTGQRPHIGERLVCLKNRHNKGLLNGGLWAVADHMRSDDPDYFEMVVEPSDAGATRQPVDVKVHRFYFVGREKELEFHQIRGTEQFDFGYALTVHKSQGSQWDNVFVFDESETFREDAAKHLYTAITRAAERVTIVRSQ</sequence>
<proteinExistence type="predicted"/>
<dbReference type="CDD" id="cd18809">
    <property type="entry name" value="SF1_C_RecD"/>
    <property type="match status" value="1"/>
</dbReference>
<protein>
    <submittedName>
        <fullName evidence="4">Exodeoxyribonuclease-5</fullName>
        <ecNumber evidence="4">3.1.11.5</ecNumber>
    </submittedName>
</protein>
<dbReference type="Gene3D" id="3.40.50.300">
    <property type="entry name" value="P-loop containing nucleotide triphosphate hydrolases"/>
    <property type="match status" value="2"/>
</dbReference>
<evidence type="ECO:0000256" key="1">
    <source>
        <dbReference type="ARBA" id="ARBA00022741"/>
    </source>
</evidence>
<dbReference type="EC" id="3.1.11.5" evidence="4"/>
<keyword evidence="2" id="KW-0067">ATP-binding</keyword>
<dbReference type="PANTHER" id="PTHR43788:SF6">
    <property type="entry name" value="DNA HELICASE B"/>
    <property type="match status" value="1"/>
</dbReference>
<accession>A0ABU0LQG1</accession>
<dbReference type="PANTHER" id="PTHR43788">
    <property type="entry name" value="DNA2/NAM7 HELICASE FAMILY MEMBER"/>
    <property type="match status" value="1"/>
</dbReference>
<keyword evidence="1" id="KW-0547">Nucleotide-binding</keyword>
<dbReference type="InterPro" id="IPR027417">
    <property type="entry name" value="P-loop_NTPase"/>
</dbReference>
<dbReference type="Pfam" id="PF13538">
    <property type="entry name" value="UvrD_C_2"/>
    <property type="match status" value="1"/>
</dbReference>
<evidence type="ECO:0000256" key="2">
    <source>
        <dbReference type="ARBA" id="ARBA00022840"/>
    </source>
</evidence>
<keyword evidence="5" id="KW-1185">Reference proteome</keyword>
<comment type="caution">
    <text evidence="4">The sequence shown here is derived from an EMBL/GenBank/DDBJ whole genome shotgun (WGS) entry which is preliminary data.</text>
</comment>
<feature type="domain" description="UvrD-like helicase C-terminal" evidence="3">
    <location>
        <begin position="321"/>
        <end position="368"/>
    </location>
</feature>
<evidence type="ECO:0000313" key="4">
    <source>
        <dbReference type="EMBL" id="MDQ0510941.1"/>
    </source>
</evidence>
<dbReference type="EMBL" id="JAUSVR010000004">
    <property type="protein sequence ID" value="MDQ0510941.1"/>
    <property type="molecule type" value="Genomic_DNA"/>
</dbReference>
<organism evidence="4 5">
    <name type="scientific">Ancylobacter amanitiformis</name>
    <dbReference type="NCBI Taxonomy" id="217069"/>
    <lineage>
        <taxon>Bacteria</taxon>
        <taxon>Pseudomonadati</taxon>
        <taxon>Pseudomonadota</taxon>
        <taxon>Alphaproteobacteria</taxon>
        <taxon>Hyphomicrobiales</taxon>
        <taxon>Xanthobacteraceae</taxon>
        <taxon>Ancylobacter</taxon>
    </lineage>
</organism>
<name>A0ABU0LQG1_9HYPH</name>
<dbReference type="Proteomes" id="UP001235094">
    <property type="component" value="Unassembled WGS sequence"/>
</dbReference>
<keyword evidence="4" id="KW-0378">Hydrolase</keyword>
<dbReference type="GO" id="GO:0008854">
    <property type="term" value="F:exodeoxyribonuclease V activity"/>
    <property type="evidence" value="ECO:0007669"/>
    <property type="project" value="UniProtKB-EC"/>
</dbReference>
<reference evidence="4 5" key="1">
    <citation type="submission" date="2023-07" db="EMBL/GenBank/DDBJ databases">
        <title>Genomic Encyclopedia of Type Strains, Phase IV (KMG-IV): sequencing the most valuable type-strain genomes for metagenomic binning, comparative biology and taxonomic classification.</title>
        <authorList>
            <person name="Goeker M."/>
        </authorList>
    </citation>
    <scope>NUCLEOTIDE SEQUENCE [LARGE SCALE GENOMIC DNA]</scope>
    <source>
        <strain evidence="4 5">DSM 15561</strain>
    </source>
</reference>
<dbReference type="SUPFAM" id="SSF52540">
    <property type="entry name" value="P-loop containing nucleoside triphosphate hydrolases"/>
    <property type="match status" value="2"/>
</dbReference>
<evidence type="ECO:0000313" key="5">
    <source>
        <dbReference type="Proteomes" id="UP001235094"/>
    </source>
</evidence>
<dbReference type="InterPro" id="IPR027785">
    <property type="entry name" value="UvrD-like_helicase_C"/>
</dbReference>
<evidence type="ECO:0000259" key="3">
    <source>
        <dbReference type="Pfam" id="PF13538"/>
    </source>
</evidence>
<dbReference type="InterPro" id="IPR050534">
    <property type="entry name" value="Coronavir_polyprotein_1ab"/>
</dbReference>
<dbReference type="Pfam" id="PF13604">
    <property type="entry name" value="AAA_30"/>
    <property type="match status" value="1"/>
</dbReference>